<reference evidence="8" key="2">
    <citation type="submission" date="2010-04" db="EMBL/GenBank/DDBJ databases">
        <authorList>
            <person name="Buell R."/>
            <person name="Hamilton J."/>
            <person name="Hostetler J."/>
        </authorList>
    </citation>
    <scope>NUCLEOTIDE SEQUENCE [LARGE SCALE GENOMIC DNA]</scope>
    <source>
        <strain evidence="8">DAOM:BR144</strain>
    </source>
</reference>
<feature type="region of interest" description="Disordered" evidence="4">
    <location>
        <begin position="397"/>
        <end position="425"/>
    </location>
</feature>
<sequence>MEMDAWVNGRVGASGDATPPAAHTKAAQHQTEDAPAPATPSKQRKAMDIKELLDELPSLSALKDKQWMKKFAPAKMFTKSPRDANTHGMTDEEGEEGNENEGASIGRDGSFYTQWKNTLPASAKSEPMNALSVLVPKYDDDILTTLDPRFFTESFDAVAFMLENIPTSRDELDLFLRTEISAVDVAKDVIVAKLADDVRANHDSFIQGMKQVQEVDLDLVRAQIHVKNGRRLLTTAKNDLILSALEIVKLKRNRDRVEEIIDSGNQVLELFEEEQRMNDALQNNSFTIAVDICIALRKQLSTANLHELHILKKLAHRIQDFIPELRQQFDKSLRKVAEHFDPLQYKELLHAYITLAEHSENLGFEFSSLSLNEVLSNIPEIVVRCIDDITRQFVSRRFDQKKSPKKSKGKKKVPPKRSEKDHNGLSSAAKAIDDVTQCFERLTDLMHTFYLLVQWHRDPFNPRNDDLEYLHRCGIDDDDDDDDGDDDESNEENEHHNNEGGFAPGDKAFSGRLKKLLSPRTKRSSSISSESSTTQRSPYSQILCETGMTLLRYRKIVWESMQQNVMEVLDRLDMTYGFKMEHIIALSHATNTFINIGEEFTGAATTKLRSCIRIKCEQYLNALHDDNIELIRMLLDTENWQRVMTYLEDGDSDIGLMRLIEKRSGYRFEMKAREEFAMDPIYARRVFPSFHADGNPFSASNSSQWLSLDTGIRFQYEKRPLVVKTGKIGQEDVDNNAQDDSLFGYEPELVLNSSTLSGFIRFCGVYLKMMEHLPTIAWDIMLMLNRLFEFYSFAVFTSFLDQETIIHLFRGRSDDGTDLGRWNGLKANICRIAEEIHTGETFLQTSITLFSDTVKPHGNKRADGVEKAITLRRITRVPNALEHANESNLYGLAERCIACEVICTQVRLLKAIEVTARSYLPDRYHCLMEDLYARNKVLADELKSFMYKSIATKLVDVPSVLQGINQISWDIEYISEHHNEYIVHLVQKCGEAWGGLQILADGSIPVDAREEIWSGMVHTIMETLLDGFASVSKCSPQGRALMSMDLHALQNGLDLINHISSTAVPRGRDYVNNYIKAFYYDDVDLLQWIKENKGLYSKLRLVNLIKNGVGPKMQKQELKEFVLKVDEILSTS</sequence>
<accession>K3WPM5</accession>
<organism evidence="7 8">
    <name type="scientific">Globisporangium ultimum (strain ATCC 200006 / CBS 805.95 / DAOM BR144)</name>
    <name type="common">Pythium ultimum</name>
    <dbReference type="NCBI Taxonomy" id="431595"/>
    <lineage>
        <taxon>Eukaryota</taxon>
        <taxon>Sar</taxon>
        <taxon>Stramenopiles</taxon>
        <taxon>Oomycota</taxon>
        <taxon>Peronosporomycetes</taxon>
        <taxon>Pythiales</taxon>
        <taxon>Pythiaceae</taxon>
        <taxon>Globisporangium</taxon>
    </lineage>
</organism>
<feature type="domain" description="Vacuolar protein sorting-associated protein 54 N-terminal" evidence="6">
    <location>
        <begin position="145"/>
        <end position="357"/>
    </location>
</feature>
<feature type="domain" description="Syndetin C-terminal" evidence="5">
    <location>
        <begin position="889"/>
        <end position="1120"/>
    </location>
</feature>
<dbReference type="EnsemblProtists" id="PYU1_T006917">
    <property type="protein sequence ID" value="PYU1_T006917"/>
    <property type="gene ID" value="PYU1_G006902"/>
</dbReference>
<dbReference type="PANTHER" id="PTHR13258">
    <property type="entry name" value="SYNDETIN"/>
    <property type="match status" value="1"/>
</dbReference>
<evidence type="ECO:0000259" key="5">
    <source>
        <dbReference type="Pfam" id="PF10474"/>
    </source>
</evidence>
<dbReference type="InterPro" id="IPR040047">
    <property type="entry name" value="VPS50"/>
</dbReference>
<feature type="compositionally biased region" description="Acidic residues" evidence="4">
    <location>
        <begin position="476"/>
        <end position="491"/>
    </location>
</feature>
<keyword evidence="3" id="KW-0175">Coiled coil</keyword>
<dbReference type="HOGENOM" id="CLU_298696_0_0_1"/>
<dbReference type="Pfam" id="PF10474">
    <property type="entry name" value="Syndetin_C"/>
    <property type="match status" value="1"/>
</dbReference>
<evidence type="ECO:0000256" key="2">
    <source>
        <dbReference type="ARBA" id="ARBA00022927"/>
    </source>
</evidence>
<feature type="region of interest" description="Disordered" evidence="4">
    <location>
        <begin position="474"/>
        <end position="538"/>
    </location>
</feature>
<evidence type="ECO:0000259" key="6">
    <source>
        <dbReference type="Pfam" id="PF10475"/>
    </source>
</evidence>
<evidence type="ECO:0000313" key="7">
    <source>
        <dbReference type="EnsemblProtists" id="PYU1_T006917"/>
    </source>
</evidence>
<name>K3WPM5_GLOUD</name>
<feature type="region of interest" description="Disordered" evidence="4">
    <location>
        <begin position="78"/>
        <end position="109"/>
    </location>
</feature>
<keyword evidence="8" id="KW-1185">Reference proteome</keyword>
<dbReference type="GO" id="GO:0042147">
    <property type="term" value="P:retrograde transport, endosome to Golgi"/>
    <property type="evidence" value="ECO:0007669"/>
    <property type="project" value="InterPro"/>
</dbReference>
<dbReference type="EMBL" id="GL376560">
    <property type="status" value="NOT_ANNOTATED_CDS"/>
    <property type="molecule type" value="Genomic_DNA"/>
</dbReference>
<evidence type="ECO:0000256" key="3">
    <source>
        <dbReference type="ARBA" id="ARBA00023054"/>
    </source>
</evidence>
<dbReference type="InParanoid" id="K3WPM5"/>
<feature type="compositionally biased region" description="Low complexity" evidence="4">
    <location>
        <begin position="524"/>
        <end position="538"/>
    </location>
</feature>
<dbReference type="Proteomes" id="UP000019132">
    <property type="component" value="Unassembled WGS sequence"/>
</dbReference>
<reference evidence="7" key="3">
    <citation type="submission" date="2015-02" db="UniProtKB">
        <authorList>
            <consortium name="EnsemblProtists"/>
        </authorList>
    </citation>
    <scope>IDENTIFICATION</scope>
    <source>
        <strain evidence="7">DAOM BR144</strain>
    </source>
</reference>
<keyword evidence="2" id="KW-0653">Protein transport</keyword>
<dbReference type="VEuPathDB" id="FungiDB:PYU1_G006902"/>
<dbReference type="GO" id="GO:0015031">
    <property type="term" value="P:protein transport"/>
    <property type="evidence" value="ECO:0007669"/>
    <property type="project" value="UniProtKB-KW"/>
</dbReference>
<feature type="compositionally biased region" description="Basic residues" evidence="4">
    <location>
        <begin position="403"/>
        <end position="415"/>
    </location>
</feature>
<dbReference type="InterPro" id="IPR019515">
    <property type="entry name" value="VPS54_N"/>
</dbReference>
<dbReference type="STRING" id="431595.K3WPM5"/>
<dbReference type="Pfam" id="PF10475">
    <property type="entry name" value="Vps54_N"/>
    <property type="match status" value="1"/>
</dbReference>
<dbReference type="PANTHER" id="PTHR13258:SF0">
    <property type="entry name" value="SYNDETIN"/>
    <property type="match status" value="1"/>
</dbReference>
<dbReference type="AlphaFoldDB" id="K3WPM5"/>
<evidence type="ECO:0000313" key="8">
    <source>
        <dbReference type="Proteomes" id="UP000019132"/>
    </source>
</evidence>
<keyword evidence="1" id="KW-0813">Transport</keyword>
<evidence type="ECO:0000256" key="1">
    <source>
        <dbReference type="ARBA" id="ARBA00022448"/>
    </source>
</evidence>
<dbReference type="GO" id="GO:0005829">
    <property type="term" value="C:cytosol"/>
    <property type="evidence" value="ECO:0007669"/>
    <property type="project" value="GOC"/>
</dbReference>
<dbReference type="GO" id="GO:1990745">
    <property type="term" value="C:EARP complex"/>
    <property type="evidence" value="ECO:0007669"/>
    <property type="project" value="InterPro"/>
</dbReference>
<feature type="region of interest" description="Disordered" evidence="4">
    <location>
        <begin position="1"/>
        <end position="45"/>
    </location>
</feature>
<dbReference type="eggNOG" id="KOG2939">
    <property type="taxonomic scope" value="Eukaryota"/>
</dbReference>
<dbReference type="GO" id="GO:0032456">
    <property type="term" value="P:endocytic recycling"/>
    <property type="evidence" value="ECO:0007669"/>
    <property type="project" value="InterPro"/>
</dbReference>
<evidence type="ECO:0000256" key="4">
    <source>
        <dbReference type="SAM" id="MobiDB-lite"/>
    </source>
</evidence>
<dbReference type="OMA" id="MAKVKWD"/>
<proteinExistence type="predicted"/>
<dbReference type="InterPro" id="IPR019514">
    <property type="entry name" value="Syndetin_C"/>
</dbReference>
<protein>
    <recommendedName>
        <fullName evidence="9">Syndetin C-terminal domain-containing protein</fullName>
    </recommendedName>
</protein>
<evidence type="ECO:0008006" key="9">
    <source>
        <dbReference type="Google" id="ProtNLM"/>
    </source>
</evidence>
<reference evidence="8" key="1">
    <citation type="journal article" date="2010" name="Genome Biol.">
        <title>Genome sequence of the necrotrophic plant pathogen Pythium ultimum reveals original pathogenicity mechanisms and effector repertoire.</title>
        <authorList>
            <person name="Levesque C.A."/>
            <person name="Brouwer H."/>
            <person name="Cano L."/>
            <person name="Hamilton J.P."/>
            <person name="Holt C."/>
            <person name="Huitema E."/>
            <person name="Raffaele S."/>
            <person name="Robideau G.P."/>
            <person name="Thines M."/>
            <person name="Win J."/>
            <person name="Zerillo M.M."/>
            <person name="Beakes G.W."/>
            <person name="Boore J.L."/>
            <person name="Busam D."/>
            <person name="Dumas B."/>
            <person name="Ferriera S."/>
            <person name="Fuerstenberg S.I."/>
            <person name="Gachon C.M."/>
            <person name="Gaulin E."/>
            <person name="Govers F."/>
            <person name="Grenville-Briggs L."/>
            <person name="Horner N."/>
            <person name="Hostetler J."/>
            <person name="Jiang R.H."/>
            <person name="Johnson J."/>
            <person name="Krajaejun T."/>
            <person name="Lin H."/>
            <person name="Meijer H.J."/>
            <person name="Moore B."/>
            <person name="Morris P."/>
            <person name="Phuntmart V."/>
            <person name="Puiu D."/>
            <person name="Shetty J."/>
            <person name="Stajich J.E."/>
            <person name="Tripathy S."/>
            <person name="Wawra S."/>
            <person name="van West P."/>
            <person name="Whitty B.R."/>
            <person name="Coutinho P.M."/>
            <person name="Henrissat B."/>
            <person name="Martin F."/>
            <person name="Thomas P.D."/>
            <person name="Tyler B.M."/>
            <person name="De Vries R.P."/>
            <person name="Kamoun S."/>
            <person name="Yandell M."/>
            <person name="Tisserat N."/>
            <person name="Buell C.R."/>
        </authorList>
    </citation>
    <scope>NUCLEOTIDE SEQUENCE</scope>
    <source>
        <strain evidence="8">DAOM:BR144</strain>
    </source>
</reference>
<dbReference type="GO" id="GO:0000149">
    <property type="term" value="F:SNARE binding"/>
    <property type="evidence" value="ECO:0007669"/>
    <property type="project" value="TreeGrafter"/>
</dbReference>
<feature type="compositionally biased region" description="Basic residues" evidence="4">
    <location>
        <begin position="512"/>
        <end position="523"/>
    </location>
</feature>